<protein>
    <submittedName>
        <fullName evidence="1">Uncharacterized protein</fullName>
    </submittedName>
</protein>
<reference evidence="2" key="1">
    <citation type="journal article" date="2017" name="Nat. Commun.">
        <title>The North American bullfrog draft genome provides insight into hormonal regulation of long noncoding RNA.</title>
        <authorList>
            <person name="Hammond S.A."/>
            <person name="Warren R.L."/>
            <person name="Vandervalk B.P."/>
            <person name="Kucuk E."/>
            <person name="Khan H."/>
            <person name="Gibb E.A."/>
            <person name="Pandoh P."/>
            <person name="Kirk H."/>
            <person name="Zhao Y."/>
            <person name="Jones M."/>
            <person name="Mungall A.J."/>
            <person name="Coope R."/>
            <person name="Pleasance S."/>
            <person name="Moore R.A."/>
            <person name="Holt R.A."/>
            <person name="Round J.M."/>
            <person name="Ohora S."/>
            <person name="Walle B.V."/>
            <person name="Veldhoen N."/>
            <person name="Helbing C.C."/>
            <person name="Birol I."/>
        </authorList>
    </citation>
    <scope>NUCLEOTIDE SEQUENCE [LARGE SCALE GENOMIC DNA]</scope>
</reference>
<name>A0A2G9P853_AQUCT</name>
<proteinExistence type="predicted"/>
<dbReference type="Proteomes" id="UP000228934">
    <property type="component" value="Unassembled WGS sequence"/>
</dbReference>
<dbReference type="AlphaFoldDB" id="A0A2G9P853"/>
<organism evidence="1 2">
    <name type="scientific">Aquarana catesbeiana</name>
    <name type="common">American bullfrog</name>
    <name type="synonym">Rana catesbeiana</name>
    <dbReference type="NCBI Taxonomy" id="8400"/>
    <lineage>
        <taxon>Eukaryota</taxon>
        <taxon>Metazoa</taxon>
        <taxon>Chordata</taxon>
        <taxon>Craniata</taxon>
        <taxon>Vertebrata</taxon>
        <taxon>Euteleostomi</taxon>
        <taxon>Amphibia</taxon>
        <taxon>Batrachia</taxon>
        <taxon>Anura</taxon>
        <taxon>Neobatrachia</taxon>
        <taxon>Ranoidea</taxon>
        <taxon>Ranidae</taxon>
        <taxon>Aquarana</taxon>
    </lineage>
</organism>
<dbReference type="EMBL" id="KV922654">
    <property type="protein sequence ID" value="PIN99533.1"/>
    <property type="molecule type" value="Genomic_DNA"/>
</dbReference>
<evidence type="ECO:0000313" key="2">
    <source>
        <dbReference type="Proteomes" id="UP000228934"/>
    </source>
</evidence>
<sequence length="93" mass="10031">MRRKKIRSPPSVKGTLVPKGRRHLICAQQYRLPVPPASATNQCPPVHKCQQSVPPISASSVLAISVTYQCRSVPASATSSVLPYQCPSMITCS</sequence>
<gene>
    <name evidence="1" type="ORF">AB205_0195510</name>
</gene>
<accession>A0A2G9P853</accession>
<evidence type="ECO:0000313" key="1">
    <source>
        <dbReference type="EMBL" id="PIN99533.1"/>
    </source>
</evidence>
<keyword evidence="2" id="KW-1185">Reference proteome</keyword>